<dbReference type="GO" id="GO:0016020">
    <property type="term" value="C:membrane"/>
    <property type="evidence" value="ECO:0007669"/>
    <property type="project" value="UniProtKB-SubCell"/>
</dbReference>
<evidence type="ECO:0000259" key="8">
    <source>
        <dbReference type="PROSITE" id="PS50835"/>
    </source>
</evidence>
<evidence type="ECO:0000256" key="3">
    <source>
        <dbReference type="ARBA" id="ARBA00023136"/>
    </source>
</evidence>
<dbReference type="Gene3D" id="2.60.40.10">
    <property type="entry name" value="Immunoglobulins"/>
    <property type="match status" value="2"/>
</dbReference>
<feature type="compositionally biased region" description="Polar residues" evidence="5">
    <location>
        <begin position="260"/>
        <end position="276"/>
    </location>
</feature>
<reference evidence="9" key="3">
    <citation type="submission" date="2025-08" db="UniProtKB">
        <authorList>
            <consortium name="Ensembl"/>
        </authorList>
    </citation>
    <scope>IDENTIFICATION</scope>
    <source>
        <strain evidence="9">JP 163 A</strain>
    </source>
</reference>
<dbReference type="InterPro" id="IPR015631">
    <property type="entry name" value="CD2/SLAM_rcpt"/>
</dbReference>
<feature type="transmembrane region" description="Helical" evidence="6">
    <location>
        <begin position="213"/>
        <end position="232"/>
    </location>
</feature>
<dbReference type="InterPro" id="IPR013783">
    <property type="entry name" value="Ig-like_fold"/>
</dbReference>
<reference evidence="9" key="4">
    <citation type="submission" date="2025-09" db="UniProtKB">
        <authorList>
            <consortium name="Ensembl"/>
        </authorList>
    </citation>
    <scope>IDENTIFICATION</scope>
    <source>
        <strain evidence="9">JP 163 A</strain>
    </source>
</reference>
<feature type="chain" id="PRO_5017486152" evidence="7">
    <location>
        <begin position="28"/>
        <end position="303"/>
    </location>
</feature>
<evidence type="ECO:0000256" key="5">
    <source>
        <dbReference type="SAM" id="MobiDB-lite"/>
    </source>
</evidence>
<evidence type="ECO:0000256" key="4">
    <source>
        <dbReference type="ARBA" id="ARBA00023180"/>
    </source>
</evidence>
<dbReference type="SUPFAM" id="SSF48726">
    <property type="entry name" value="Immunoglobulin"/>
    <property type="match status" value="2"/>
</dbReference>
<evidence type="ECO:0000256" key="7">
    <source>
        <dbReference type="SAM" id="SignalP"/>
    </source>
</evidence>
<evidence type="ECO:0000313" key="10">
    <source>
        <dbReference type="Proteomes" id="UP000002852"/>
    </source>
</evidence>
<feature type="region of interest" description="Disordered" evidence="5">
    <location>
        <begin position="260"/>
        <end position="279"/>
    </location>
</feature>
<comment type="subcellular location">
    <subcellularLocation>
        <location evidence="1">Membrane</location>
    </subcellularLocation>
</comment>
<evidence type="ECO:0000256" key="2">
    <source>
        <dbReference type="ARBA" id="ARBA00022729"/>
    </source>
</evidence>
<dbReference type="PANTHER" id="PTHR12080">
    <property type="entry name" value="SIGNALING LYMPHOCYTIC ACTIVATION MOLECULE"/>
    <property type="match status" value="1"/>
</dbReference>
<keyword evidence="2 7" id="KW-0732">Signal</keyword>
<evidence type="ECO:0000256" key="1">
    <source>
        <dbReference type="ARBA" id="ARBA00004370"/>
    </source>
</evidence>
<reference evidence="10" key="2">
    <citation type="journal article" date="2013" name="Nat. Genet.">
        <title>The genome of the platyfish, Xiphophorus maculatus, provides insights into evolutionary adaptation and several complex traits.</title>
        <authorList>
            <person name="Schartl M."/>
            <person name="Walter R.B."/>
            <person name="Shen Y."/>
            <person name="Garcia T."/>
            <person name="Catchen J."/>
            <person name="Amores A."/>
            <person name="Braasch I."/>
            <person name="Chalopin D."/>
            <person name="Volff J.N."/>
            <person name="Lesch K.P."/>
            <person name="Bisazza A."/>
            <person name="Minx P."/>
            <person name="Hillier L."/>
            <person name="Wilson R.K."/>
            <person name="Fuerstenberg S."/>
            <person name="Boore J."/>
            <person name="Searle S."/>
            <person name="Postlethwait J.H."/>
            <person name="Warren W.C."/>
        </authorList>
    </citation>
    <scope>NUCLEOTIDE SEQUENCE [LARGE SCALE GENOMIC DNA]</scope>
    <source>
        <strain evidence="10">JP 163 A</strain>
    </source>
</reference>
<dbReference type="GeneTree" id="ENSGT00610000086518"/>
<keyword evidence="10" id="KW-1185">Reference proteome</keyword>
<name>A0A3B5Q991_XIPMA</name>
<dbReference type="AlphaFoldDB" id="A0A3B5Q991"/>
<dbReference type="PANTHER" id="PTHR12080:SF125">
    <property type="entry name" value="CD48 ANTIGEN-LIKE"/>
    <property type="match status" value="1"/>
</dbReference>
<dbReference type="InParanoid" id="A0A3B5Q991"/>
<dbReference type="STRING" id="8083.ENSXMAP00000027467"/>
<protein>
    <submittedName>
        <fullName evidence="9">Uncharacterized LOC111607614</fullName>
    </submittedName>
</protein>
<keyword evidence="6" id="KW-0812">Transmembrane</keyword>
<sequence>MIASSPIRTLSGLWWLLVVLAAASVSSDETIYAKEGGEVTLKPKQGSVTDATKTITWKAGKDLVVDLESDDIVYYGRFQGRSNLNKRTGELTLRSLTYDLTDVYTIEIGNNAIDHIKLDVLAAVPVPTIAPSCPEGADTCTLTCEGNAARAELVEYRWMTDDTEVPGSTNKTFTVKDDSSGVGEFSCKMKNPVSENRSKPFANPFKPQSGPRIFTGVTVLVILLFLVILVAIGHRMKTGEWFFNKSSNPWEGDFWRNTRAQQPQAAASESNGNTTPLKGKLDEETALTEKMVLTFSPGIESNN</sequence>
<keyword evidence="6" id="KW-1133">Transmembrane helix</keyword>
<organism evidence="9 10">
    <name type="scientific">Xiphophorus maculatus</name>
    <name type="common">Southern platyfish</name>
    <name type="synonym">Platypoecilus maculatus</name>
    <dbReference type="NCBI Taxonomy" id="8083"/>
    <lineage>
        <taxon>Eukaryota</taxon>
        <taxon>Metazoa</taxon>
        <taxon>Chordata</taxon>
        <taxon>Craniata</taxon>
        <taxon>Vertebrata</taxon>
        <taxon>Euteleostomi</taxon>
        <taxon>Actinopterygii</taxon>
        <taxon>Neopterygii</taxon>
        <taxon>Teleostei</taxon>
        <taxon>Neoteleostei</taxon>
        <taxon>Acanthomorphata</taxon>
        <taxon>Ovalentaria</taxon>
        <taxon>Atherinomorphae</taxon>
        <taxon>Cyprinodontiformes</taxon>
        <taxon>Poeciliidae</taxon>
        <taxon>Poeciliinae</taxon>
        <taxon>Xiphophorus</taxon>
    </lineage>
</organism>
<proteinExistence type="predicted"/>
<dbReference type="PROSITE" id="PS50835">
    <property type="entry name" value="IG_LIKE"/>
    <property type="match status" value="1"/>
</dbReference>
<keyword evidence="3 6" id="KW-0472">Membrane</keyword>
<evidence type="ECO:0000313" key="9">
    <source>
        <dbReference type="Ensembl" id="ENSXMAP00000027467.1"/>
    </source>
</evidence>
<evidence type="ECO:0000256" key="6">
    <source>
        <dbReference type="SAM" id="Phobius"/>
    </source>
</evidence>
<accession>A0A3B5Q991</accession>
<dbReference type="InterPro" id="IPR036179">
    <property type="entry name" value="Ig-like_dom_sf"/>
</dbReference>
<dbReference type="InterPro" id="IPR007110">
    <property type="entry name" value="Ig-like_dom"/>
</dbReference>
<keyword evidence="4" id="KW-0325">Glycoprotein</keyword>
<feature type="domain" description="Ig-like" evidence="8">
    <location>
        <begin position="125"/>
        <end position="198"/>
    </location>
</feature>
<reference evidence="10" key="1">
    <citation type="submission" date="2012-01" db="EMBL/GenBank/DDBJ databases">
        <authorList>
            <person name="Walter R."/>
            <person name="Schartl M."/>
            <person name="Warren W."/>
        </authorList>
    </citation>
    <scope>NUCLEOTIDE SEQUENCE [LARGE SCALE GENOMIC DNA]</scope>
    <source>
        <strain evidence="10">JP 163 A</strain>
    </source>
</reference>
<dbReference type="Ensembl" id="ENSXMAT00000026690.1">
    <property type="protein sequence ID" value="ENSXMAP00000027467.1"/>
    <property type="gene ID" value="ENSXMAG00000026753.1"/>
</dbReference>
<feature type="signal peptide" evidence="7">
    <location>
        <begin position="1"/>
        <end position="27"/>
    </location>
</feature>
<dbReference type="Proteomes" id="UP000002852">
    <property type="component" value="Unassembled WGS sequence"/>
</dbReference>
<dbReference type="OMA" id="FYQKESM"/>